<dbReference type="Pfam" id="PF04542">
    <property type="entry name" value="Sigma70_r2"/>
    <property type="match status" value="1"/>
</dbReference>
<dbReference type="InterPro" id="IPR000792">
    <property type="entry name" value="Tscrpt_reg_LuxR_C"/>
</dbReference>
<proteinExistence type="inferred from homology"/>
<dbReference type="SUPFAM" id="SSF88946">
    <property type="entry name" value="Sigma2 domain of RNA polymerase sigma factors"/>
    <property type="match status" value="1"/>
</dbReference>
<feature type="region of interest" description="Disordered" evidence="5">
    <location>
        <begin position="1"/>
        <end position="31"/>
    </location>
</feature>
<evidence type="ECO:0000256" key="4">
    <source>
        <dbReference type="ARBA" id="ARBA00023163"/>
    </source>
</evidence>
<dbReference type="NCBIfam" id="TIGR02937">
    <property type="entry name" value="sigma70-ECF"/>
    <property type="match status" value="1"/>
</dbReference>
<dbReference type="GO" id="GO:0006352">
    <property type="term" value="P:DNA-templated transcription initiation"/>
    <property type="evidence" value="ECO:0007669"/>
    <property type="project" value="InterPro"/>
</dbReference>
<dbReference type="GO" id="GO:0003677">
    <property type="term" value="F:DNA binding"/>
    <property type="evidence" value="ECO:0007669"/>
    <property type="project" value="InterPro"/>
</dbReference>
<feature type="domain" description="HTH luxR-type" evidence="6">
    <location>
        <begin position="169"/>
        <end position="223"/>
    </location>
</feature>
<reference evidence="7 8" key="1">
    <citation type="submission" date="2019-05" db="EMBL/GenBank/DDBJ databases">
        <title>The Complete Genome Sequence of the n-alkane-degrading Desulfoglaeba alkanexedens ALDC reveals multiple alkylsuccinate synthase gene clusters.</title>
        <authorList>
            <person name="Callaghan A.V."/>
            <person name="Davidova I.A."/>
            <person name="Duncan K.E."/>
            <person name="Morris B."/>
            <person name="McInerney M.J."/>
        </authorList>
    </citation>
    <scope>NUCLEOTIDE SEQUENCE [LARGE SCALE GENOMIC DNA]</scope>
    <source>
        <strain evidence="7 8">ALDC</strain>
    </source>
</reference>
<dbReference type="InterPro" id="IPR013324">
    <property type="entry name" value="RNA_pol_sigma_r3/r4-like"/>
</dbReference>
<reference evidence="7 8" key="2">
    <citation type="submission" date="2019-05" db="EMBL/GenBank/DDBJ databases">
        <authorList>
            <person name="Suflita J.M."/>
            <person name="Marks C.R."/>
        </authorList>
    </citation>
    <scope>NUCLEOTIDE SEQUENCE [LARGE SCALE GENOMIC DNA]</scope>
    <source>
        <strain evidence="7 8">ALDC</strain>
    </source>
</reference>
<dbReference type="Gene3D" id="1.10.10.10">
    <property type="entry name" value="Winged helix-like DNA-binding domain superfamily/Winged helix DNA-binding domain"/>
    <property type="match status" value="1"/>
</dbReference>
<name>A0A4P8L1V5_9BACT</name>
<evidence type="ECO:0000256" key="2">
    <source>
        <dbReference type="ARBA" id="ARBA00023015"/>
    </source>
</evidence>
<dbReference type="Pfam" id="PF08281">
    <property type="entry name" value="Sigma70_r4_2"/>
    <property type="match status" value="1"/>
</dbReference>
<dbReference type="Proteomes" id="UP000298602">
    <property type="component" value="Chromosome"/>
</dbReference>
<evidence type="ECO:0000256" key="5">
    <source>
        <dbReference type="SAM" id="MobiDB-lite"/>
    </source>
</evidence>
<dbReference type="PANTHER" id="PTHR43133:SF51">
    <property type="entry name" value="RNA POLYMERASE SIGMA FACTOR"/>
    <property type="match status" value="1"/>
</dbReference>
<dbReference type="CDD" id="cd06171">
    <property type="entry name" value="Sigma70_r4"/>
    <property type="match status" value="1"/>
</dbReference>
<dbReference type="GO" id="GO:0016987">
    <property type="term" value="F:sigma factor activity"/>
    <property type="evidence" value="ECO:0007669"/>
    <property type="project" value="UniProtKB-KW"/>
</dbReference>
<dbReference type="Gene3D" id="1.10.1740.10">
    <property type="match status" value="1"/>
</dbReference>
<keyword evidence="8" id="KW-1185">Reference proteome</keyword>
<dbReference type="SMART" id="SM00421">
    <property type="entry name" value="HTH_LUXR"/>
    <property type="match status" value="1"/>
</dbReference>
<dbReference type="InterPro" id="IPR013325">
    <property type="entry name" value="RNA_pol_sigma_r2"/>
</dbReference>
<evidence type="ECO:0000256" key="1">
    <source>
        <dbReference type="ARBA" id="ARBA00010641"/>
    </source>
</evidence>
<keyword evidence="4" id="KW-0804">Transcription</keyword>
<keyword evidence="3" id="KW-0731">Sigma factor</keyword>
<organism evidence="7 8">
    <name type="scientific">Desulfoglaeba alkanexedens ALDC</name>
    <dbReference type="NCBI Taxonomy" id="980445"/>
    <lineage>
        <taxon>Bacteria</taxon>
        <taxon>Pseudomonadati</taxon>
        <taxon>Thermodesulfobacteriota</taxon>
        <taxon>Syntrophobacteria</taxon>
        <taxon>Syntrophobacterales</taxon>
        <taxon>Syntrophobacteraceae</taxon>
        <taxon>Desulfoglaeba</taxon>
    </lineage>
</organism>
<dbReference type="OrthoDB" id="8684701at2"/>
<dbReference type="InterPro" id="IPR014284">
    <property type="entry name" value="RNA_pol_sigma-70_dom"/>
</dbReference>
<dbReference type="InterPro" id="IPR039425">
    <property type="entry name" value="RNA_pol_sigma-70-like"/>
</dbReference>
<evidence type="ECO:0000313" key="7">
    <source>
        <dbReference type="EMBL" id="QCQ21684.1"/>
    </source>
</evidence>
<dbReference type="InterPro" id="IPR013249">
    <property type="entry name" value="RNA_pol_sigma70_r4_t2"/>
</dbReference>
<dbReference type="SUPFAM" id="SSF88659">
    <property type="entry name" value="Sigma3 and sigma4 domains of RNA polymerase sigma factors"/>
    <property type="match status" value="1"/>
</dbReference>
<protein>
    <submittedName>
        <fullName evidence="7">Sigma-70 family RNA polymerase sigma factor</fullName>
    </submittedName>
</protein>
<dbReference type="KEGG" id="dax:FDQ92_05510"/>
<evidence type="ECO:0000259" key="6">
    <source>
        <dbReference type="SMART" id="SM00421"/>
    </source>
</evidence>
<dbReference type="EMBL" id="CP040098">
    <property type="protein sequence ID" value="QCQ21684.1"/>
    <property type="molecule type" value="Genomic_DNA"/>
</dbReference>
<sequence length="224" mass="25495">MRDGKDCPAWQGDSNPSSTVGPGGSLPGFPDEKELVRRARDGDLKAIEELVFLHQATVFATAYRLCDFDREEAMDAAQDAFVQVFRKIGQFEGRSSFATWLHRIVVNTCLLQRRRKARRSRFFFSWWPFGRDEEGDGACERDWPVPEDGSNPADDLLNRELKRDVVSALKGLSQRQRTVFQLKVFEEMTIPEIAAATGMAEGTVKSHLFRAMRTLRHQLAGWDN</sequence>
<keyword evidence="2" id="KW-0805">Transcription regulation</keyword>
<dbReference type="RefSeq" id="WP_137423653.1">
    <property type="nucleotide sequence ID" value="NZ_CP040098.1"/>
</dbReference>
<dbReference type="InterPro" id="IPR007627">
    <property type="entry name" value="RNA_pol_sigma70_r2"/>
</dbReference>
<dbReference type="PANTHER" id="PTHR43133">
    <property type="entry name" value="RNA POLYMERASE ECF-TYPE SIGMA FACTO"/>
    <property type="match status" value="1"/>
</dbReference>
<comment type="similarity">
    <text evidence="1">Belongs to the sigma-70 factor family. ECF subfamily.</text>
</comment>
<evidence type="ECO:0000256" key="3">
    <source>
        <dbReference type="ARBA" id="ARBA00023082"/>
    </source>
</evidence>
<evidence type="ECO:0000313" key="8">
    <source>
        <dbReference type="Proteomes" id="UP000298602"/>
    </source>
</evidence>
<gene>
    <name evidence="7" type="ORF">FDQ92_05510</name>
</gene>
<dbReference type="AlphaFoldDB" id="A0A4P8L1V5"/>
<accession>A0A4P8L1V5</accession>
<dbReference type="InterPro" id="IPR036388">
    <property type="entry name" value="WH-like_DNA-bd_sf"/>
</dbReference>